<evidence type="ECO:0000313" key="3">
    <source>
        <dbReference type="Proteomes" id="UP000305131"/>
    </source>
</evidence>
<proteinExistence type="predicted"/>
<dbReference type="Proteomes" id="UP000305131">
    <property type="component" value="Unassembled WGS sequence"/>
</dbReference>
<dbReference type="PANTHER" id="PTHR34849">
    <property type="entry name" value="SSL5025 PROTEIN"/>
    <property type="match status" value="1"/>
</dbReference>
<evidence type="ECO:0000256" key="1">
    <source>
        <dbReference type="SAM" id="MobiDB-lite"/>
    </source>
</evidence>
<protein>
    <submittedName>
        <fullName evidence="2">DUF433 domain-containing protein</fullName>
    </submittedName>
</protein>
<dbReference type="AlphaFoldDB" id="A0A6C1KRW4"/>
<feature type="region of interest" description="Disordered" evidence="1">
    <location>
        <begin position="183"/>
        <end position="213"/>
    </location>
</feature>
<dbReference type="InterPro" id="IPR036388">
    <property type="entry name" value="WH-like_DNA-bd_sf"/>
</dbReference>
<comment type="caution">
    <text evidence="2">The sequence shown here is derived from an EMBL/GenBank/DDBJ whole genome shotgun (WGS) entry which is preliminary data.</text>
</comment>
<dbReference type="Gene3D" id="1.10.10.10">
    <property type="entry name" value="Winged helix-like DNA-binding domain superfamily/Winged helix DNA-binding domain"/>
    <property type="match status" value="1"/>
</dbReference>
<sequence>MAADRIYTPTEAAAVSGMAVKAVHNAIDKKIVETKPDLRPSGAARRALTQEGLLRLKLWHGVGSALSAERREKLFEAIAAMPNAKTVRADELLIVDVGAARKQLDAQIRTLDEAEAAIHRDKGILGGEPVFRGTRIPVRMVAAMLAQGASAEEILEGYPALAPRMLELAAIWVAAHPARGRPKTLDEQGLRLKSTQRLTLKGDPRSSRSGTAA</sequence>
<dbReference type="GeneID" id="95775302"/>
<reference evidence="2 3" key="1">
    <citation type="submission" date="2019-05" db="EMBL/GenBank/DDBJ databases">
        <authorList>
            <person name="Zhou X."/>
        </authorList>
    </citation>
    <scope>NUCLEOTIDE SEQUENCE [LARGE SCALE GENOMIC DNA]</scope>
    <source>
        <strain evidence="2 3">DSM 432</strain>
    </source>
</reference>
<evidence type="ECO:0000313" key="2">
    <source>
        <dbReference type="EMBL" id="TLX41323.1"/>
    </source>
</evidence>
<dbReference type="PANTHER" id="PTHR34849:SF3">
    <property type="entry name" value="SSR2962 PROTEIN"/>
    <property type="match status" value="1"/>
</dbReference>
<dbReference type="OrthoDB" id="200074at2"/>
<gene>
    <name evidence="2" type="ORF">FBQ73_17755</name>
</gene>
<dbReference type="SUPFAM" id="SSF46689">
    <property type="entry name" value="Homeodomain-like"/>
    <property type="match status" value="1"/>
</dbReference>
<dbReference type="InterPro" id="IPR007367">
    <property type="entry name" value="DUF433"/>
</dbReference>
<dbReference type="InterPro" id="IPR009057">
    <property type="entry name" value="Homeodomain-like_sf"/>
</dbReference>
<dbReference type="EMBL" id="VAUP01000037">
    <property type="protein sequence ID" value="TLX41323.1"/>
    <property type="molecule type" value="Genomic_DNA"/>
</dbReference>
<dbReference type="Pfam" id="PF04255">
    <property type="entry name" value="DUF433"/>
    <property type="match status" value="1"/>
</dbReference>
<accession>A0A6C1KRW4</accession>
<name>A0A6C1KRW4_XANAU</name>
<dbReference type="RefSeq" id="WP_138400837.1">
    <property type="nucleotide sequence ID" value="NZ_JBAFVI010000006.1"/>
</dbReference>
<organism evidence="2 3">
    <name type="scientific">Xanthobacter autotrophicus</name>
    <dbReference type="NCBI Taxonomy" id="280"/>
    <lineage>
        <taxon>Bacteria</taxon>
        <taxon>Pseudomonadati</taxon>
        <taxon>Pseudomonadota</taxon>
        <taxon>Alphaproteobacteria</taxon>
        <taxon>Hyphomicrobiales</taxon>
        <taxon>Xanthobacteraceae</taxon>
        <taxon>Xanthobacter</taxon>
    </lineage>
</organism>